<feature type="repeat" description="ANK" evidence="8">
    <location>
        <begin position="607"/>
        <end position="639"/>
    </location>
</feature>
<accession>A0ABN7T5M1</accession>
<dbReference type="PROSITE" id="PS50003">
    <property type="entry name" value="PH_DOMAIN"/>
    <property type="match status" value="1"/>
</dbReference>
<dbReference type="SMART" id="SM00175">
    <property type="entry name" value="RAB"/>
    <property type="match status" value="1"/>
</dbReference>
<evidence type="ECO:0000256" key="8">
    <source>
        <dbReference type="PROSITE-ProRule" id="PRU00023"/>
    </source>
</evidence>
<evidence type="ECO:0000256" key="1">
    <source>
        <dbReference type="ARBA" id="ARBA00005430"/>
    </source>
</evidence>
<dbReference type="InterPro" id="IPR037278">
    <property type="entry name" value="ARFGAP/RecO"/>
</dbReference>
<feature type="compositionally biased region" description="Polar residues" evidence="10">
    <location>
        <begin position="264"/>
        <end position="283"/>
    </location>
</feature>
<reference evidence="13 14" key="1">
    <citation type="submission" date="2021-04" db="EMBL/GenBank/DDBJ databases">
        <authorList>
            <person name="Bliznina A."/>
        </authorList>
    </citation>
    <scope>NUCLEOTIDE SEQUENCE [LARGE SCALE GENOMIC DNA]</scope>
</reference>
<dbReference type="InterPro" id="IPR027417">
    <property type="entry name" value="P-loop_NTPase"/>
</dbReference>
<evidence type="ECO:0000256" key="2">
    <source>
        <dbReference type="ARBA" id="ARBA00022468"/>
    </source>
</evidence>
<dbReference type="InterPro" id="IPR011993">
    <property type="entry name" value="PH-like_dom_sf"/>
</dbReference>
<dbReference type="InterPro" id="IPR036770">
    <property type="entry name" value="Ankyrin_rpt-contain_sf"/>
</dbReference>
<evidence type="ECO:0000313" key="13">
    <source>
        <dbReference type="EMBL" id="CAG5112968.1"/>
    </source>
</evidence>
<keyword evidence="3" id="KW-0479">Metal-binding</keyword>
<dbReference type="PANTHER" id="PTHR45819:SF5">
    <property type="entry name" value="CENTAURIN-GAMMA-1A"/>
    <property type="match status" value="1"/>
</dbReference>
<evidence type="ECO:0000256" key="3">
    <source>
        <dbReference type="ARBA" id="ARBA00022723"/>
    </source>
</evidence>
<dbReference type="SUPFAM" id="SSF52540">
    <property type="entry name" value="P-loop containing nucleoside triphosphate hydrolases"/>
    <property type="match status" value="1"/>
</dbReference>
<organism evidence="13 14">
    <name type="scientific">Oikopleura dioica</name>
    <name type="common">Tunicate</name>
    <dbReference type="NCBI Taxonomy" id="34765"/>
    <lineage>
        <taxon>Eukaryota</taxon>
        <taxon>Metazoa</taxon>
        <taxon>Chordata</taxon>
        <taxon>Tunicata</taxon>
        <taxon>Appendicularia</taxon>
        <taxon>Copelata</taxon>
        <taxon>Oikopleuridae</taxon>
        <taxon>Oikopleura</taxon>
    </lineage>
</organism>
<dbReference type="InterPro" id="IPR002110">
    <property type="entry name" value="Ankyrin_rpt"/>
</dbReference>
<dbReference type="SUPFAM" id="SSF48403">
    <property type="entry name" value="Ankyrin repeat"/>
    <property type="match status" value="1"/>
</dbReference>
<evidence type="ECO:0000256" key="4">
    <source>
        <dbReference type="ARBA" id="ARBA00022741"/>
    </source>
</evidence>
<keyword evidence="14" id="KW-1185">Reference proteome</keyword>
<dbReference type="InterPro" id="IPR001806">
    <property type="entry name" value="Small_GTPase"/>
</dbReference>
<dbReference type="Proteomes" id="UP001158576">
    <property type="component" value="Chromosome 2"/>
</dbReference>
<keyword evidence="7 8" id="KW-0040">ANK repeat</keyword>
<gene>
    <name evidence="13" type="ORF">OKIOD_LOCUS15889</name>
</gene>
<keyword evidence="2" id="KW-0343">GTPase activation</keyword>
<dbReference type="PROSITE" id="PS50297">
    <property type="entry name" value="ANK_REP_REGION"/>
    <property type="match status" value="1"/>
</dbReference>
<dbReference type="SMART" id="SM00233">
    <property type="entry name" value="PH"/>
    <property type="match status" value="1"/>
</dbReference>
<sequence>MSGWADTSTSAAIQSEICRFESVHPNIYAVYELLQCVSDPTLQNQIREHVINIEDSFVNSQEWTISRAVLEIRVAVIGGLRSGKSALVHRYLTGSYVNDESPEGGRFKKEVNIEGESHLLLIRDEAGLPDHSLCSWADGVLLIFSLADEESFRLVSDYSRRFAHQRPNLPLLIIGTQDSLGTRCPRVIDDVRARKLAQDLNGDYIETCATYGMNVERVFSEVALKVLRQRSHLPSAGAAQVELPLSRSKMSTTPLRGQLGRISLQPNNDGESSDGSSTTPSHTNSRRPVRRKSGKSSLFSRRSGALDEVSLKRRVGALARVPIVKEGWVLKRNKQGAPLNSSKKKYLTLTEDGHLAYYASKSDFSEDKDRKVVDVIRTTVKVPGRSGQPSSKGENSFDFTVVSSSGDQWNFSCDAIEDRDAWVEAIENMFRQSLVGTSDVRSVDSTRSLSSNGSQPNFDKPGNKFCADCGMPSPTWASLNLGILICIECSGIHRNLGAHISRVRSVELDEWSSEHKAMLQAIGNDAFNKVYEQQLRGTTKPDPNSDRSVKEDFIFQKYKHKAFISSSTLEVSSSNICDAVYKCDVPLLLRLLAFASPQELNSGGTARNETPLHIAAFHGNIVCLQLLLWAKASAKIVDSSNQTPIDVALIRGHQVAVRLLHFYDAITDQCQEDV</sequence>
<dbReference type="Pfam" id="PF00169">
    <property type="entry name" value="PH"/>
    <property type="match status" value="1"/>
</dbReference>
<dbReference type="PRINTS" id="PR00405">
    <property type="entry name" value="REVINTRACTNG"/>
</dbReference>
<dbReference type="SUPFAM" id="SSF57863">
    <property type="entry name" value="ArfGap/RecO-like zinc finger"/>
    <property type="match status" value="1"/>
</dbReference>
<proteinExistence type="inferred from homology"/>
<dbReference type="Pfam" id="PF01412">
    <property type="entry name" value="ArfGap"/>
    <property type="match status" value="1"/>
</dbReference>
<evidence type="ECO:0000256" key="7">
    <source>
        <dbReference type="ARBA" id="ARBA00023043"/>
    </source>
</evidence>
<protein>
    <submittedName>
        <fullName evidence="13">Oidioi.mRNA.OKI2018_I69.chr2.g7124.t1.cds</fullName>
    </submittedName>
</protein>
<keyword evidence="5 9" id="KW-0863">Zinc-finger</keyword>
<feature type="domain" description="Arf-GAP" evidence="12">
    <location>
        <begin position="440"/>
        <end position="571"/>
    </location>
</feature>
<evidence type="ECO:0000256" key="10">
    <source>
        <dbReference type="SAM" id="MobiDB-lite"/>
    </source>
</evidence>
<dbReference type="CDD" id="cd01250">
    <property type="entry name" value="PH_AGAP"/>
    <property type="match status" value="1"/>
</dbReference>
<dbReference type="InterPro" id="IPR001849">
    <property type="entry name" value="PH_domain"/>
</dbReference>
<dbReference type="SMART" id="SM00105">
    <property type="entry name" value="ArfGap"/>
    <property type="match status" value="1"/>
</dbReference>
<name>A0ABN7T5M1_OIKDI</name>
<dbReference type="Gene3D" id="1.10.220.150">
    <property type="entry name" value="Arf GTPase activating protein"/>
    <property type="match status" value="1"/>
</dbReference>
<evidence type="ECO:0000313" key="14">
    <source>
        <dbReference type="Proteomes" id="UP001158576"/>
    </source>
</evidence>
<evidence type="ECO:0000256" key="5">
    <source>
        <dbReference type="ARBA" id="ARBA00022771"/>
    </source>
</evidence>
<evidence type="ECO:0000256" key="9">
    <source>
        <dbReference type="PROSITE-ProRule" id="PRU00288"/>
    </source>
</evidence>
<feature type="compositionally biased region" description="Basic residues" evidence="10">
    <location>
        <begin position="284"/>
        <end position="294"/>
    </location>
</feature>
<comment type="similarity">
    <text evidence="1">Belongs to the centaurin gamma-like family.</text>
</comment>
<dbReference type="Gene3D" id="2.30.29.30">
    <property type="entry name" value="Pleckstrin-homology domain (PH domain)/Phosphotyrosine-binding domain (PTB)"/>
    <property type="match status" value="1"/>
</dbReference>
<dbReference type="SMART" id="SM00174">
    <property type="entry name" value="RHO"/>
    <property type="match status" value="1"/>
</dbReference>
<dbReference type="Pfam" id="PF12796">
    <property type="entry name" value="Ank_2"/>
    <property type="match status" value="1"/>
</dbReference>
<dbReference type="SUPFAM" id="SSF50729">
    <property type="entry name" value="PH domain-like"/>
    <property type="match status" value="1"/>
</dbReference>
<dbReference type="PROSITE" id="PS51421">
    <property type="entry name" value="RAS"/>
    <property type="match status" value="1"/>
</dbReference>
<evidence type="ECO:0000259" key="11">
    <source>
        <dbReference type="PROSITE" id="PS50003"/>
    </source>
</evidence>
<dbReference type="PROSITE" id="PS51419">
    <property type="entry name" value="RAB"/>
    <property type="match status" value="1"/>
</dbReference>
<dbReference type="Gene3D" id="1.25.40.20">
    <property type="entry name" value="Ankyrin repeat-containing domain"/>
    <property type="match status" value="1"/>
</dbReference>
<dbReference type="SMART" id="SM00173">
    <property type="entry name" value="RAS"/>
    <property type="match status" value="1"/>
</dbReference>
<dbReference type="InterPro" id="IPR038508">
    <property type="entry name" value="ArfGAP_dom_sf"/>
</dbReference>
<feature type="region of interest" description="Disordered" evidence="10">
    <location>
        <begin position="244"/>
        <end position="299"/>
    </location>
</feature>
<feature type="domain" description="PH" evidence="11">
    <location>
        <begin position="322"/>
        <end position="431"/>
    </location>
</feature>
<keyword evidence="6" id="KW-0862">Zinc</keyword>
<dbReference type="Pfam" id="PF00071">
    <property type="entry name" value="Ras"/>
    <property type="match status" value="1"/>
</dbReference>
<dbReference type="PROSITE" id="PS50088">
    <property type="entry name" value="ANK_REPEAT"/>
    <property type="match status" value="1"/>
</dbReference>
<dbReference type="EMBL" id="OU015567">
    <property type="protein sequence ID" value="CAG5112968.1"/>
    <property type="molecule type" value="Genomic_DNA"/>
</dbReference>
<keyword evidence="4" id="KW-0547">Nucleotide-binding</keyword>
<dbReference type="InterPro" id="IPR001164">
    <property type="entry name" value="ArfGAP_dom"/>
</dbReference>
<dbReference type="InterPro" id="IPR051282">
    <property type="entry name" value="Arf-GAP_GTPase_ANK_PH"/>
</dbReference>
<dbReference type="Gene3D" id="3.40.50.300">
    <property type="entry name" value="P-loop containing nucleotide triphosphate hydrolases"/>
    <property type="match status" value="1"/>
</dbReference>
<evidence type="ECO:0000256" key="6">
    <source>
        <dbReference type="ARBA" id="ARBA00022833"/>
    </source>
</evidence>
<dbReference type="PANTHER" id="PTHR45819">
    <property type="entry name" value="CENTAURIN-GAMMA-1A"/>
    <property type="match status" value="1"/>
</dbReference>
<evidence type="ECO:0000259" key="12">
    <source>
        <dbReference type="PROSITE" id="PS50115"/>
    </source>
</evidence>
<dbReference type="PROSITE" id="PS50115">
    <property type="entry name" value="ARFGAP"/>
    <property type="match status" value="1"/>
</dbReference>